<protein>
    <submittedName>
        <fullName evidence="1">GTPase activating protein (GAP)</fullName>
    </submittedName>
</protein>
<comment type="caution">
    <text evidence="1">The sequence shown here is derived from an EMBL/GenBank/DDBJ whole genome shotgun (WGS) entry which is preliminary data.</text>
</comment>
<reference evidence="1" key="1">
    <citation type="submission" date="2022-07" db="EMBL/GenBank/DDBJ databases">
        <title>Phylogenomic reconstructions and comparative analyses of Kickxellomycotina fungi.</title>
        <authorList>
            <person name="Reynolds N.K."/>
            <person name="Stajich J.E."/>
            <person name="Barry K."/>
            <person name="Grigoriev I.V."/>
            <person name="Crous P."/>
            <person name="Smith M.E."/>
        </authorList>
    </citation>
    <scope>NUCLEOTIDE SEQUENCE</scope>
    <source>
        <strain evidence="1">Benny 63K</strain>
    </source>
</reference>
<accession>A0ACC1I1R8</accession>
<evidence type="ECO:0000313" key="1">
    <source>
        <dbReference type="EMBL" id="KAJ1877458.1"/>
    </source>
</evidence>
<dbReference type="Proteomes" id="UP001150581">
    <property type="component" value="Unassembled WGS sequence"/>
</dbReference>
<proteinExistence type="predicted"/>
<gene>
    <name evidence="1" type="primary">GYP2_5</name>
    <name evidence="1" type="ORF">LPJ66_012100</name>
</gene>
<sequence>MFVLPAPAEPSAFWNDTKQADYFVLQQSVSTGGSAFFKNVLATIQNVLETKPAPYRVVYRDSPAADSYIVLAVGETKEEIDADWKWLSENIMPVVIELDEVPERTSFVVTKIRFLATEEGGQDATADRKMRAATTTFRQTFDVGRTENLVTYYSCALQSGFMLHQGWLYLSEHYFCFYSYMF</sequence>
<name>A0ACC1I1R8_9FUNG</name>
<organism evidence="1 2">
    <name type="scientific">Kickxella alabastrina</name>
    <dbReference type="NCBI Taxonomy" id="61397"/>
    <lineage>
        <taxon>Eukaryota</taxon>
        <taxon>Fungi</taxon>
        <taxon>Fungi incertae sedis</taxon>
        <taxon>Zoopagomycota</taxon>
        <taxon>Kickxellomycotina</taxon>
        <taxon>Kickxellomycetes</taxon>
        <taxon>Kickxellales</taxon>
        <taxon>Kickxellaceae</taxon>
        <taxon>Kickxella</taxon>
    </lineage>
</organism>
<dbReference type="EMBL" id="JANBPG010004169">
    <property type="protein sequence ID" value="KAJ1877458.1"/>
    <property type="molecule type" value="Genomic_DNA"/>
</dbReference>
<keyword evidence="2" id="KW-1185">Reference proteome</keyword>
<evidence type="ECO:0000313" key="2">
    <source>
        <dbReference type="Proteomes" id="UP001150581"/>
    </source>
</evidence>
<feature type="non-terminal residue" evidence="1">
    <location>
        <position position="182"/>
    </location>
</feature>